<accession>A0A2H0KHD3</accession>
<organism evidence="4 5">
    <name type="scientific">Candidatus Shapirobacteria bacterium CG11_big_fil_rev_8_21_14_0_20_40_12</name>
    <dbReference type="NCBI Taxonomy" id="1974889"/>
    <lineage>
        <taxon>Bacteria</taxon>
        <taxon>Candidatus Shapironibacteriota</taxon>
    </lineage>
</organism>
<dbReference type="AlphaFoldDB" id="A0A2H0KHD3"/>
<dbReference type="Pfam" id="PF13399">
    <property type="entry name" value="LytR_C"/>
    <property type="match status" value="1"/>
</dbReference>
<evidence type="ECO:0000313" key="4">
    <source>
        <dbReference type="EMBL" id="PIQ69794.1"/>
    </source>
</evidence>
<name>A0A2H0KHD3_9BACT</name>
<sequence length="217" mass="22896">MNKKPTESSSEPIKLTVSEVQPEESLVEEPLVVPEEAVAGDPNLVVPKSDVDDLFPSPDKMEIQKPKRSPKGGFWGFVGGLLIGGLAIGGIFGFIINPKSAGNRREVNGVISVPTSVVEPTPEVTEAVEEVDYSQYSVKVLNGSGVDGAAASVKELIKEIAFKSVQTGNASVSNLKETTVQFKAGVPVAVFEKVSQLLVKYTVVEGDALEDSAGVDI</sequence>
<feature type="transmembrane region" description="Helical" evidence="2">
    <location>
        <begin position="74"/>
        <end position="96"/>
    </location>
</feature>
<dbReference type="Proteomes" id="UP000231371">
    <property type="component" value="Unassembled WGS sequence"/>
</dbReference>
<comment type="caution">
    <text evidence="4">The sequence shown here is derived from an EMBL/GenBank/DDBJ whole genome shotgun (WGS) entry which is preliminary data.</text>
</comment>
<feature type="domain" description="LytR/CpsA/Psr regulator C-terminal" evidence="3">
    <location>
        <begin position="135"/>
        <end position="201"/>
    </location>
</feature>
<proteinExistence type="predicted"/>
<reference evidence="4 5" key="1">
    <citation type="submission" date="2017-09" db="EMBL/GenBank/DDBJ databases">
        <title>Depth-based differentiation of microbial function through sediment-hosted aquifers and enrichment of novel symbionts in the deep terrestrial subsurface.</title>
        <authorList>
            <person name="Probst A.J."/>
            <person name="Ladd B."/>
            <person name="Jarett J.K."/>
            <person name="Geller-Mcgrath D.E."/>
            <person name="Sieber C.M."/>
            <person name="Emerson J.B."/>
            <person name="Anantharaman K."/>
            <person name="Thomas B.C."/>
            <person name="Malmstrom R."/>
            <person name="Stieglmeier M."/>
            <person name="Klingl A."/>
            <person name="Woyke T."/>
            <person name="Ryan C.M."/>
            <person name="Banfield J.F."/>
        </authorList>
    </citation>
    <scope>NUCLEOTIDE SEQUENCE [LARGE SCALE GENOMIC DNA]</scope>
    <source>
        <strain evidence="4">CG11_big_fil_rev_8_21_14_0_20_40_12</strain>
    </source>
</reference>
<evidence type="ECO:0000259" key="3">
    <source>
        <dbReference type="Pfam" id="PF13399"/>
    </source>
</evidence>
<evidence type="ECO:0000256" key="2">
    <source>
        <dbReference type="SAM" id="Phobius"/>
    </source>
</evidence>
<feature type="region of interest" description="Disordered" evidence="1">
    <location>
        <begin position="1"/>
        <end position="22"/>
    </location>
</feature>
<feature type="non-terminal residue" evidence="4">
    <location>
        <position position="217"/>
    </location>
</feature>
<dbReference type="InterPro" id="IPR027381">
    <property type="entry name" value="LytR/CpsA/Psr_C"/>
</dbReference>
<evidence type="ECO:0000313" key="5">
    <source>
        <dbReference type="Proteomes" id="UP000231371"/>
    </source>
</evidence>
<evidence type="ECO:0000256" key="1">
    <source>
        <dbReference type="SAM" id="MobiDB-lite"/>
    </source>
</evidence>
<keyword evidence="2" id="KW-0472">Membrane</keyword>
<protein>
    <recommendedName>
        <fullName evidence="3">LytR/CpsA/Psr regulator C-terminal domain-containing protein</fullName>
    </recommendedName>
</protein>
<gene>
    <name evidence="4" type="ORF">COV89_03845</name>
</gene>
<keyword evidence="2" id="KW-0812">Transmembrane</keyword>
<keyword evidence="2" id="KW-1133">Transmembrane helix</keyword>
<dbReference type="EMBL" id="PCVI01000062">
    <property type="protein sequence ID" value="PIQ69794.1"/>
    <property type="molecule type" value="Genomic_DNA"/>
</dbReference>
<dbReference type="Gene3D" id="3.30.70.2390">
    <property type="match status" value="1"/>
</dbReference>